<reference evidence="5" key="1">
    <citation type="submission" date="2013-12" db="EMBL/GenBank/DDBJ databases">
        <title>The Genome Sequence of Aphanomyces astaci APO3.</title>
        <authorList>
            <consortium name="The Broad Institute Genomics Platform"/>
            <person name="Russ C."/>
            <person name="Tyler B."/>
            <person name="van West P."/>
            <person name="Dieguez-Uribeondo J."/>
            <person name="Young S.K."/>
            <person name="Zeng Q."/>
            <person name="Gargeya S."/>
            <person name="Fitzgerald M."/>
            <person name="Abouelleil A."/>
            <person name="Alvarado L."/>
            <person name="Chapman S.B."/>
            <person name="Gainer-Dewar J."/>
            <person name="Goldberg J."/>
            <person name="Griggs A."/>
            <person name="Gujja S."/>
            <person name="Hansen M."/>
            <person name="Howarth C."/>
            <person name="Imamovic A."/>
            <person name="Ireland A."/>
            <person name="Larimer J."/>
            <person name="McCowan C."/>
            <person name="Murphy C."/>
            <person name="Pearson M."/>
            <person name="Poon T.W."/>
            <person name="Priest M."/>
            <person name="Roberts A."/>
            <person name="Saif S."/>
            <person name="Shea T."/>
            <person name="Sykes S."/>
            <person name="Wortman J."/>
            <person name="Nusbaum C."/>
            <person name="Birren B."/>
        </authorList>
    </citation>
    <scope>NUCLEOTIDE SEQUENCE [LARGE SCALE GENOMIC DNA]</scope>
    <source>
        <strain evidence="5">APO3</strain>
    </source>
</reference>
<dbReference type="EMBL" id="KI913117">
    <property type="protein sequence ID" value="ETV85961.1"/>
    <property type="molecule type" value="Genomic_DNA"/>
</dbReference>
<dbReference type="InterPro" id="IPR019734">
    <property type="entry name" value="TPR_rpt"/>
</dbReference>
<dbReference type="Gene3D" id="1.25.40.10">
    <property type="entry name" value="Tetratricopeptide repeat domain"/>
    <property type="match status" value="6"/>
</dbReference>
<dbReference type="OrthoDB" id="1926212at2759"/>
<dbReference type="AlphaFoldDB" id="W4H2X3"/>
<dbReference type="GeneID" id="20804467"/>
<keyword evidence="2 3" id="KW-0802">TPR repeat</keyword>
<dbReference type="PANTHER" id="PTHR44858">
    <property type="entry name" value="TETRATRICOPEPTIDE REPEAT PROTEIN 6"/>
    <property type="match status" value="1"/>
</dbReference>
<dbReference type="VEuPathDB" id="FungiDB:H257_02471"/>
<feature type="repeat" description="TPR" evidence="3">
    <location>
        <begin position="463"/>
        <end position="496"/>
    </location>
</feature>
<evidence type="ECO:0000256" key="1">
    <source>
        <dbReference type="ARBA" id="ARBA00022737"/>
    </source>
</evidence>
<feature type="region of interest" description="Disordered" evidence="4">
    <location>
        <begin position="340"/>
        <end position="397"/>
    </location>
</feature>
<evidence type="ECO:0000256" key="3">
    <source>
        <dbReference type="PROSITE-ProRule" id="PRU00339"/>
    </source>
</evidence>
<dbReference type="Pfam" id="PF13181">
    <property type="entry name" value="TPR_8"/>
    <property type="match status" value="2"/>
</dbReference>
<feature type="compositionally biased region" description="Basic and acidic residues" evidence="4">
    <location>
        <begin position="375"/>
        <end position="388"/>
    </location>
</feature>
<evidence type="ECO:0000256" key="4">
    <source>
        <dbReference type="SAM" id="MobiDB-lite"/>
    </source>
</evidence>
<sequence>MALCVAFQSRFTQDRRPQEVNASTMEPEQHGGFNVIAAPDKKTREHQAMELYQKGIEMAHGATCTDDHVRAIEFFSMAMSIRPNHARYFLARGNSLRAINEHESAIHDFDMAIDLDSTCASYYATRGTCHRKLGMPADALVDFTLAIELDVKKGSHYFNRALVLYDAGYYADAIVDFTKSLEDASSTSTGTAAAGRIEFRALHSRSNCHRRMGNLQSCVDDMLQAIQLEPRNPVGYNALAQCYMEFGDIDSAIKQFTAAVNLQDTIPAYLNNRGQALFRKGHESFRAALIDFNAAVKLDGKDAQAYYNRGLARLAIAFLDIEKRDDVEFAAAAKELAVDVGDSDDEAKPTSPSSRAFKAAPSKPPTLVSQPIPPSKDKSDGGDDHEYNADNSSTTTGIMSIDEQLDAAIADLDMACSLEPANTRYLYGKAMVVHLTHRHDEQDGATDTLAVLQAALDVDPHHVASRYHRGLLYHQQKDYERAIEELTAVIAQVPNESRFLEARGLVFQDIHLHDLAIEDFTRALAAHPSPPPPYYLYHRGESLLRLNQFQQAVDDLTAAMALGGETAAVLNARGLAHKALGMYDAAIADFTHCIDVNKRTAVFRLHRAQCYMDTTQFEAAHGDLKVALRLAPNDPRLLYFAGLALFQLKSYHESLAKLTLALKYTPPESYLCDLYYHIGLGHANVNAHMLAVEAFTWAIDRTTQRQDKIKYLHERAKALQMEAYYNEAIADFTQVILHNPTNAHAHFRRAFAYKGVGLLQESAADIETAKLLDPTNPRLMVNYKTLHDTECIILCAPGHEVEY</sequence>
<proteinExistence type="predicted"/>
<feature type="repeat" description="TPR" evidence="3">
    <location>
        <begin position="233"/>
        <end position="266"/>
    </location>
</feature>
<evidence type="ECO:0000313" key="5">
    <source>
        <dbReference type="EMBL" id="ETV85961.1"/>
    </source>
</evidence>
<dbReference type="PANTHER" id="PTHR44858:SF1">
    <property type="entry name" value="UDP-N-ACETYLGLUCOSAMINE--PEPTIDE N-ACETYLGLUCOSAMINYLTRANSFERASE SPINDLY-RELATED"/>
    <property type="match status" value="1"/>
</dbReference>
<evidence type="ECO:0000256" key="2">
    <source>
        <dbReference type="ARBA" id="ARBA00022803"/>
    </source>
</evidence>
<protein>
    <submittedName>
        <fullName evidence="5">Uncharacterized protein</fullName>
    </submittedName>
</protein>
<organism evidence="5">
    <name type="scientific">Aphanomyces astaci</name>
    <name type="common">Crayfish plague agent</name>
    <dbReference type="NCBI Taxonomy" id="112090"/>
    <lineage>
        <taxon>Eukaryota</taxon>
        <taxon>Sar</taxon>
        <taxon>Stramenopiles</taxon>
        <taxon>Oomycota</taxon>
        <taxon>Saprolegniomycetes</taxon>
        <taxon>Saprolegniales</taxon>
        <taxon>Verrucalvaceae</taxon>
        <taxon>Aphanomyces</taxon>
    </lineage>
</organism>
<dbReference type="InterPro" id="IPR011990">
    <property type="entry name" value="TPR-like_helical_dom_sf"/>
</dbReference>
<dbReference type="InterPro" id="IPR050498">
    <property type="entry name" value="Ycf3"/>
</dbReference>
<dbReference type="STRING" id="112090.W4H2X3"/>
<dbReference type="PROSITE" id="PS50005">
    <property type="entry name" value="TPR"/>
    <property type="match status" value="2"/>
</dbReference>
<dbReference type="Pfam" id="PF13432">
    <property type="entry name" value="TPR_16"/>
    <property type="match status" value="2"/>
</dbReference>
<accession>W4H2X3</accession>
<dbReference type="RefSeq" id="XP_009824433.1">
    <property type="nucleotide sequence ID" value="XM_009826131.1"/>
</dbReference>
<keyword evidence="1" id="KW-0677">Repeat</keyword>
<dbReference type="SUPFAM" id="SSF48452">
    <property type="entry name" value="TPR-like"/>
    <property type="match status" value="4"/>
</dbReference>
<gene>
    <name evidence="5" type="ORF">H257_02471</name>
</gene>
<name>W4H2X3_APHAT</name>
<dbReference type="SMART" id="SM00028">
    <property type="entry name" value="TPR"/>
    <property type="match status" value="16"/>
</dbReference>